<feature type="domain" description="Mediator of RNA polymerase II transcription subunit 14 C-terminal" evidence="18">
    <location>
        <begin position="1196"/>
        <end position="1337"/>
    </location>
</feature>
<reference evidence="19" key="1">
    <citation type="submission" date="2025-08" db="UniProtKB">
        <authorList>
            <consortium name="Ensembl"/>
        </authorList>
    </citation>
    <scope>IDENTIFICATION</scope>
</reference>
<evidence type="ECO:0000256" key="3">
    <source>
        <dbReference type="ARBA" id="ARBA00019619"/>
    </source>
</evidence>
<dbReference type="InterPro" id="IPR013947">
    <property type="entry name" value="Mediator_Med14"/>
</dbReference>
<evidence type="ECO:0000259" key="18">
    <source>
        <dbReference type="Pfam" id="PF25069"/>
    </source>
</evidence>
<feature type="domain" description="Mediator of RNA polymerase II transcription subunit 14 RM3" evidence="16">
    <location>
        <begin position="371"/>
        <end position="478"/>
    </location>
</feature>
<evidence type="ECO:0000256" key="7">
    <source>
        <dbReference type="ARBA" id="ARBA00023163"/>
    </source>
</evidence>
<reference evidence="19" key="2">
    <citation type="submission" date="2025-09" db="UniProtKB">
        <authorList>
            <consortium name="Ensembl"/>
        </authorList>
    </citation>
    <scope>IDENTIFICATION</scope>
</reference>
<dbReference type="InterPro" id="IPR056877">
    <property type="entry name" value="Med14_C"/>
</dbReference>
<feature type="domain" description="Mediator of RNA polymerase II transcription subunit 14 RM2" evidence="13">
    <location>
        <begin position="289"/>
        <end position="368"/>
    </location>
</feature>
<dbReference type="GO" id="GO:0006357">
    <property type="term" value="P:regulation of transcription by RNA polymerase II"/>
    <property type="evidence" value="ECO:0007669"/>
    <property type="project" value="InterPro"/>
</dbReference>
<feature type="domain" description="Mediator of RNA polymerase II transcription subunit 14 RM5" evidence="17">
    <location>
        <begin position="639"/>
        <end position="724"/>
    </location>
</feature>
<dbReference type="Pfam" id="PF08638">
    <property type="entry name" value="Med14"/>
    <property type="match status" value="1"/>
</dbReference>
<dbReference type="InterPro" id="IPR055122">
    <property type="entry name" value="Med14_N"/>
</dbReference>
<dbReference type="PANTHER" id="PTHR12809">
    <property type="entry name" value="MEDIATOR COMPLEX SUBUNIT"/>
    <property type="match status" value="1"/>
</dbReference>
<evidence type="ECO:0000313" key="20">
    <source>
        <dbReference type="Proteomes" id="UP000472260"/>
    </source>
</evidence>
<dbReference type="Pfam" id="PF25065">
    <property type="entry name" value="RM3_Med14"/>
    <property type="match status" value="1"/>
</dbReference>
<dbReference type="InterPro" id="IPR056879">
    <property type="entry name" value="RM3_Med14"/>
</dbReference>
<evidence type="ECO:0000259" key="13">
    <source>
        <dbReference type="Pfam" id="PF22981"/>
    </source>
</evidence>
<feature type="region of interest" description="Disordered" evidence="11">
    <location>
        <begin position="946"/>
        <end position="1055"/>
    </location>
</feature>
<comment type="subcellular location">
    <subcellularLocation>
        <location evidence="1 10">Nucleus</location>
    </subcellularLocation>
</comment>
<protein>
    <recommendedName>
        <fullName evidence="3 10">Mediator of RNA polymerase II transcription subunit 14</fullName>
    </recommendedName>
    <alternativeName>
        <fullName evidence="9 10">Mediator complex subunit 14</fullName>
    </alternativeName>
</protein>
<keyword evidence="5 10" id="KW-0805">Transcription regulation</keyword>
<dbReference type="PANTHER" id="PTHR12809:SF2">
    <property type="entry name" value="MEDIATOR OF RNA POLYMERASE II TRANSCRIPTION SUBUNIT 14"/>
    <property type="match status" value="1"/>
</dbReference>
<dbReference type="Proteomes" id="UP000472260">
    <property type="component" value="Unassembled WGS sequence"/>
</dbReference>
<dbReference type="GO" id="GO:0016592">
    <property type="term" value="C:mediator complex"/>
    <property type="evidence" value="ECO:0007669"/>
    <property type="project" value="UniProtKB-UniRule"/>
</dbReference>
<comment type="function">
    <text evidence="10">Component of the Mediator complex, a coactivator involved in the regulated transcription of nearly all RNA polymerase II-dependent genes. Mediator functions as a bridge to convey information from gene-specific regulatory proteins to the basal RNA polymerase II transcription machinery. Mediator is recruited to promoters by direct interactions with regulatory proteins and serves as a scaffold for the assembly of a functional preinitiation complex with RNA polymerase II and the general transcription factors.</text>
</comment>
<evidence type="ECO:0000259" key="16">
    <source>
        <dbReference type="Pfam" id="PF25065"/>
    </source>
</evidence>
<dbReference type="GO" id="GO:0070847">
    <property type="term" value="C:core mediator complex"/>
    <property type="evidence" value="ECO:0007669"/>
    <property type="project" value="TreeGrafter"/>
</dbReference>
<sequence>MAPVQIGSDGQLVLAGGPSSAPQPPPGASATQGVRLSLLIEFLLQSDLFCSLVRKIEIVQFASRTRQLFVRLLALVKWASNAGKVEKCAMISSFLDQQAYLFVDTADRLASLARDALVHARLPSFAIPFAIDVLTTGSYPRLPTCIRDKIIPPDPITKAEKQTTLNQLNQILRHRLVTTDLPPQLANLTVANGRVKFRVEGEFEATLTVMGDDPDIPWRLLKLEILVEDKGTGDGRALVHSMQVNYIHELVQSRLFGDDKPLQDMYNCLHSFCLSLQLEVLHSQTLMLIRERWGDLVQVERYVPAKCLTLSVWNQQVLGRKTGTAPVHKVTIRIDETDGSKPLQISHEPPLPACDSRLMERAMRIDHLSVEKLLIDSVHARSHQKLQELKAILKSSNPSDNSFIETALPTLVIPILEPCGRSECLHIFVDLHSGMFQPMLYGVDQSMLDDIEKNINDDMKRIVTWIQQLKFWLGEQRCRQSVKHLPTLCTDTLHLSNLTTHPVGNLSKHRLFIKLTRLPQYYIVVEMFDVSNNLTELQYKYYFLSVSQIESEDGLPSAQLLQQFKSNLEELVQDISSGRMARPGSKRKLSGEQSAIEPKKPKRSGEMCAFNKELAHLVAMCDTNMPLIGLRCELSNMEIPHQGVQVEGDSCSHAIRILKVPPCKGVSEEMRRALERSLLDCTFRLQGRNNRTWVAELVFSGCPLNSTVNKEQASARHVYLTYENPLSEPVGGRKVVEMFLNDWNSISQLYECVLEFSRALPEMPSYLSLFSEIRLYNYRKLVLCYGSTKGSSVTIQWNSASQRYHLALGTVGPNSGCSNCHNIILHQLQEMFNKTPNVVQLLQGLSDTQAPLNAINKLPTVPMLGLTQRTNTAYQCFSILPQSPTHIRLAFRNMYCIDIYCRSRGVVAIRDGAYSLFDNTKIVEGFYPAPGLKTFLNMFVDSNQDARRRSVNEDDNPPSPISMDDTFMSHTQTQPPGRGVYPPLTSPPNPYHVPPSPSMITTQSPANSPSGALRAPSPYGPTPSPSSLGISMGQTSNFASPHGSQAMPPPRKLPQRSWAASIPTILTHSKLHVLLLPSSIPCPVPGLAGSYLCSPLERFLGSVIMRRHLQRIIQLEPNLTIVNSNEPGVIMFKTEVLKCRVALNPKTYQTLQLKVTPENTGPWSQEELQVLEKFFETRVAGPPFKYNTLNAFTKLLGAPTNILRDCVRIMKLELFPDQAAQLNWNVQFCLTIPPSAPPIAPPGTIAVVLKTKMLFFLQLTQRLPVPQEPVSIIVPIVYDMATGLTQQADIPRQHSSSGAAALMVSSILRRFNEHHPPRQGECTIFAAVHELMANLTLNPVGRS</sequence>
<keyword evidence="8 10" id="KW-0539">Nucleus</keyword>
<gene>
    <name evidence="19" type="primary">LOC107673705</name>
</gene>
<evidence type="ECO:0000259" key="14">
    <source>
        <dbReference type="Pfam" id="PF22983"/>
    </source>
</evidence>
<evidence type="ECO:0000313" key="19">
    <source>
        <dbReference type="Ensembl" id="ENSSANP00000103189.1"/>
    </source>
</evidence>
<dbReference type="Pfam" id="PF22983">
    <property type="entry name" value="RM8_Med14"/>
    <property type="match status" value="1"/>
</dbReference>
<keyword evidence="20" id="KW-1185">Reference proteome</keyword>
<evidence type="ECO:0000256" key="10">
    <source>
        <dbReference type="RuleBase" id="RU365082"/>
    </source>
</evidence>
<dbReference type="Pfam" id="PF22981">
    <property type="entry name" value="RM2_Med14"/>
    <property type="match status" value="1"/>
</dbReference>
<accession>A0A671T4L6</accession>
<evidence type="ECO:0000256" key="4">
    <source>
        <dbReference type="ARBA" id="ARBA00022737"/>
    </source>
</evidence>
<dbReference type="Pfam" id="PF25069">
    <property type="entry name" value="Med14_C"/>
    <property type="match status" value="1"/>
</dbReference>
<evidence type="ECO:0000256" key="6">
    <source>
        <dbReference type="ARBA" id="ARBA00023159"/>
    </source>
</evidence>
<keyword evidence="7 10" id="KW-0804">Transcription</keyword>
<feature type="compositionally biased region" description="Pro residues" evidence="11">
    <location>
        <begin position="984"/>
        <end position="997"/>
    </location>
</feature>
<evidence type="ECO:0000256" key="1">
    <source>
        <dbReference type="ARBA" id="ARBA00004123"/>
    </source>
</evidence>
<evidence type="ECO:0000256" key="8">
    <source>
        <dbReference type="ARBA" id="ARBA00023242"/>
    </source>
</evidence>
<comment type="similarity">
    <text evidence="2 10">Belongs to the Mediator complex subunit 14 family.</text>
</comment>
<dbReference type="InterPro" id="IPR056878">
    <property type="entry name" value="RM5_Med14"/>
</dbReference>
<dbReference type="Pfam" id="PF25067">
    <property type="entry name" value="RM5_Med14"/>
    <property type="match status" value="1"/>
</dbReference>
<dbReference type="Ensembl" id="ENSSANT00000109514.1">
    <property type="protein sequence ID" value="ENSSANP00000103189.1"/>
    <property type="gene ID" value="ENSSANG00000050468.1"/>
</dbReference>
<evidence type="ECO:0000256" key="2">
    <source>
        <dbReference type="ARBA" id="ARBA00007813"/>
    </source>
</evidence>
<dbReference type="InterPro" id="IPR055107">
    <property type="entry name" value="Med14_RM8"/>
</dbReference>
<evidence type="ECO:0000259" key="17">
    <source>
        <dbReference type="Pfam" id="PF25067"/>
    </source>
</evidence>
<proteinExistence type="inferred from homology"/>
<dbReference type="Pfam" id="PF22984">
    <property type="entry name" value="RM6_Med14"/>
    <property type="match status" value="1"/>
</dbReference>
<keyword evidence="4" id="KW-0677">Repeat</keyword>
<evidence type="ECO:0000259" key="15">
    <source>
        <dbReference type="Pfam" id="PF22984"/>
    </source>
</evidence>
<evidence type="ECO:0000256" key="9">
    <source>
        <dbReference type="ARBA" id="ARBA00032007"/>
    </source>
</evidence>
<keyword evidence="6 10" id="KW-0010">Activator</keyword>
<feature type="domain" description="Mediator complex subunit MED14 N-terminal" evidence="12">
    <location>
        <begin position="52"/>
        <end position="210"/>
    </location>
</feature>
<dbReference type="InterPro" id="IPR055113">
    <property type="entry name" value="Med14_RM2"/>
</dbReference>
<feature type="domain" description="Mediator of RNA polymerase II transcription subunit 14 RM8" evidence="14">
    <location>
        <begin position="1109"/>
        <end position="1180"/>
    </location>
</feature>
<feature type="compositionally biased region" description="Polar residues" evidence="11">
    <location>
        <begin position="1028"/>
        <end position="1043"/>
    </location>
</feature>
<dbReference type="InterPro" id="IPR055114">
    <property type="entry name" value="Med14_RM6"/>
</dbReference>
<feature type="compositionally biased region" description="Polar residues" evidence="11">
    <location>
        <begin position="999"/>
        <end position="1010"/>
    </location>
</feature>
<evidence type="ECO:0000256" key="11">
    <source>
        <dbReference type="SAM" id="MobiDB-lite"/>
    </source>
</evidence>
<comment type="subunit">
    <text evidence="10">Component of the Mediator complex.</text>
</comment>
<evidence type="ECO:0000259" key="12">
    <source>
        <dbReference type="Pfam" id="PF08638"/>
    </source>
</evidence>
<name>A0A671T4L6_9TELE</name>
<dbReference type="GO" id="GO:0003712">
    <property type="term" value="F:transcription coregulator activity"/>
    <property type="evidence" value="ECO:0007669"/>
    <property type="project" value="UniProtKB-UniRule"/>
</dbReference>
<evidence type="ECO:0000256" key="5">
    <source>
        <dbReference type="ARBA" id="ARBA00023015"/>
    </source>
</evidence>
<feature type="domain" description="Mediator of RNA polymerase II transcription subunit 14 RM6" evidence="15">
    <location>
        <begin position="768"/>
        <end position="834"/>
    </location>
</feature>
<feature type="region of interest" description="Disordered" evidence="11">
    <location>
        <begin position="577"/>
        <end position="602"/>
    </location>
</feature>
<organism evidence="19 20">
    <name type="scientific">Sinocyclocheilus anshuiensis</name>
    <dbReference type="NCBI Taxonomy" id="1608454"/>
    <lineage>
        <taxon>Eukaryota</taxon>
        <taxon>Metazoa</taxon>
        <taxon>Chordata</taxon>
        <taxon>Craniata</taxon>
        <taxon>Vertebrata</taxon>
        <taxon>Euteleostomi</taxon>
        <taxon>Actinopterygii</taxon>
        <taxon>Neopterygii</taxon>
        <taxon>Teleostei</taxon>
        <taxon>Ostariophysi</taxon>
        <taxon>Cypriniformes</taxon>
        <taxon>Cyprinidae</taxon>
        <taxon>Cyprininae</taxon>
        <taxon>Sinocyclocheilus</taxon>
    </lineage>
</organism>